<feature type="transmembrane region" description="Helical" evidence="1">
    <location>
        <begin position="72"/>
        <end position="91"/>
    </location>
</feature>
<evidence type="ECO:0000313" key="3">
    <source>
        <dbReference type="Proteomes" id="UP001596114"/>
    </source>
</evidence>
<keyword evidence="1" id="KW-1133">Transmembrane helix</keyword>
<protein>
    <submittedName>
        <fullName evidence="2">Uncharacterized protein</fullName>
    </submittedName>
</protein>
<keyword evidence="3" id="KW-1185">Reference proteome</keyword>
<keyword evidence="1" id="KW-0472">Membrane</keyword>
<reference evidence="3" key="1">
    <citation type="journal article" date="2019" name="Int. J. Syst. Evol. Microbiol.">
        <title>The Global Catalogue of Microorganisms (GCM) 10K type strain sequencing project: providing services to taxonomists for standard genome sequencing and annotation.</title>
        <authorList>
            <consortium name="The Broad Institute Genomics Platform"/>
            <consortium name="The Broad Institute Genome Sequencing Center for Infectious Disease"/>
            <person name="Wu L."/>
            <person name="Ma J."/>
        </authorList>
    </citation>
    <scope>NUCLEOTIDE SEQUENCE [LARGE SCALE GENOMIC DNA]</scope>
    <source>
        <strain evidence="3">CGMCC 1.16619</strain>
    </source>
</reference>
<evidence type="ECO:0000313" key="2">
    <source>
        <dbReference type="EMBL" id="MFC5527826.1"/>
    </source>
</evidence>
<name>A0ABW0QS89_9GAMM</name>
<evidence type="ECO:0000256" key="1">
    <source>
        <dbReference type="SAM" id="Phobius"/>
    </source>
</evidence>
<feature type="transmembrane region" description="Helical" evidence="1">
    <location>
        <begin position="39"/>
        <end position="60"/>
    </location>
</feature>
<accession>A0ABW0QS89</accession>
<sequence length="93" mass="10471">MIVVAGLSKREVRRMLLLGISWFVTTLFCAQSFSPIWYVLFAFVALLPYSYFYVLAYTNVQAKIGQPPGWRFYLGAVAVQLLVIGLMWAGASI</sequence>
<organism evidence="2 3">
    <name type="scientific">Rhodanobacter ginsengisoli</name>
    <dbReference type="NCBI Taxonomy" id="418646"/>
    <lineage>
        <taxon>Bacteria</taxon>
        <taxon>Pseudomonadati</taxon>
        <taxon>Pseudomonadota</taxon>
        <taxon>Gammaproteobacteria</taxon>
        <taxon>Lysobacterales</taxon>
        <taxon>Rhodanobacteraceae</taxon>
        <taxon>Rhodanobacter</taxon>
    </lineage>
</organism>
<keyword evidence="1" id="KW-0812">Transmembrane</keyword>
<gene>
    <name evidence="2" type="ORF">ACFPPA_18930</name>
</gene>
<dbReference type="EMBL" id="JBHSNF010000006">
    <property type="protein sequence ID" value="MFC5527826.1"/>
    <property type="molecule type" value="Genomic_DNA"/>
</dbReference>
<dbReference type="Proteomes" id="UP001596114">
    <property type="component" value="Unassembled WGS sequence"/>
</dbReference>
<proteinExistence type="predicted"/>
<dbReference type="RefSeq" id="WP_377322801.1">
    <property type="nucleotide sequence ID" value="NZ_JBHSNF010000006.1"/>
</dbReference>
<feature type="transmembrane region" description="Helical" evidence="1">
    <location>
        <begin position="15"/>
        <end position="33"/>
    </location>
</feature>
<comment type="caution">
    <text evidence="2">The sequence shown here is derived from an EMBL/GenBank/DDBJ whole genome shotgun (WGS) entry which is preliminary data.</text>
</comment>